<protein>
    <submittedName>
        <fullName evidence="1">Uncharacterized protein</fullName>
    </submittedName>
</protein>
<name>A0A6M3JZI7_9ZZZZ</name>
<reference evidence="1" key="1">
    <citation type="submission" date="2020-03" db="EMBL/GenBank/DDBJ databases">
        <title>The deep terrestrial virosphere.</title>
        <authorList>
            <person name="Holmfeldt K."/>
            <person name="Nilsson E."/>
            <person name="Simone D."/>
            <person name="Lopez-Fernandez M."/>
            <person name="Wu X."/>
            <person name="de Brujin I."/>
            <person name="Lundin D."/>
            <person name="Andersson A."/>
            <person name="Bertilsson S."/>
            <person name="Dopson M."/>
        </authorList>
    </citation>
    <scope>NUCLEOTIDE SEQUENCE</scope>
    <source>
        <strain evidence="1">MM415A01778</strain>
    </source>
</reference>
<sequence length="52" mass="6027">MCDDLYVDIENIRNKQLELQIAEAICKMVNAVCKAENINLQYSKIAERKSRP</sequence>
<evidence type="ECO:0000313" key="1">
    <source>
        <dbReference type="EMBL" id="QJA75450.1"/>
    </source>
</evidence>
<gene>
    <name evidence="1" type="ORF">MM415A01778_0003</name>
</gene>
<dbReference type="AlphaFoldDB" id="A0A6M3JZI7"/>
<dbReference type="EMBL" id="MT142165">
    <property type="protein sequence ID" value="QJA75450.1"/>
    <property type="molecule type" value="Genomic_DNA"/>
</dbReference>
<accession>A0A6M3JZI7</accession>
<organism evidence="1">
    <name type="scientific">viral metagenome</name>
    <dbReference type="NCBI Taxonomy" id="1070528"/>
    <lineage>
        <taxon>unclassified sequences</taxon>
        <taxon>metagenomes</taxon>
        <taxon>organismal metagenomes</taxon>
    </lineage>
</organism>
<proteinExistence type="predicted"/>